<dbReference type="InterPro" id="IPR000639">
    <property type="entry name" value="Epox_hydrolase-like"/>
</dbReference>
<accession>A0A9X2J244</accession>
<dbReference type="GO" id="GO:0016787">
    <property type="term" value="F:hydrolase activity"/>
    <property type="evidence" value="ECO:0007669"/>
    <property type="project" value="UniProtKB-KW"/>
</dbReference>
<feature type="domain" description="AB hydrolase-1" evidence="2">
    <location>
        <begin position="50"/>
        <end position="206"/>
    </location>
</feature>
<gene>
    <name evidence="3" type="ORF">NDO55_08735</name>
</gene>
<dbReference type="EMBL" id="JAMSHT010000001">
    <property type="protein sequence ID" value="MCM8557903.1"/>
    <property type="molecule type" value="Genomic_DNA"/>
</dbReference>
<dbReference type="Proteomes" id="UP001155128">
    <property type="component" value="Unassembled WGS sequence"/>
</dbReference>
<evidence type="ECO:0000313" key="3">
    <source>
        <dbReference type="EMBL" id="MCM8557903.1"/>
    </source>
</evidence>
<dbReference type="InterPro" id="IPR000073">
    <property type="entry name" value="AB_hydrolase_1"/>
</dbReference>
<organism evidence="3 4">
    <name type="scientific">Sphingomicrobium sediminis</name>
    <dbReference type="NCBI Taxonomy" id="2950949"/>
    <lineage>
        <taxon>Bacteria</taxon>
        <taxon>Pseudomonadati</taxon>
        <taxon>Pseudomonadota</taxon>
        <taxon>Alphaproteobacteria</taxon>
        <taxon>Sphingomonadales</taxon>
        <taxon>Sphingomonadaceae</taxon>
        <taxon>Sphingomicrobium</taxon>
    </lineage>
</organism>
<dbReference type="PANTHER" id="PTHR43194">
    <property type="entry name" value="HYDROLASE ALPHA/BETA FOLD FAMILY"/>
    <property type="match status" value="1"/>
</dbReference>
<feature type="signal peptide" evidence="1">
    <location>
        <begin position="1"/>
        <end position="22"/>
    </location>
</feature>
<evidence type="ECO:0000259" key="2">
    <source>
        <dbReference type="Pfam" id="PF00561"/>
    </source>
</evidence>
<dbReference type="Pfam" id="PF00561">
    <property type="entry name" value="Abhydrolase_1"/>
    <property type="match status" value="1"/>
</dbReference>
<keyword evidence="3" id="KW-0378">Hydrolase</keyword>
<dbReference type="Gene3D" id="3.40.50.1820">
    <property type="entry name" value="alpha/beta hydrolase"/>
    <property type="match status" value="1"/>
</dbReference>
<dbReference type="InterPro" id="IPR050228">
    <property type="entry name" value="Carboxylesterase_BioH"/>
</dbReference>
<evidence type="ECO:0000256" key="1">
    <source>
        <dbReference type="SAM" id="SignalP"/>
    </source>
</evidence>
<dbReference type="RefSeq" id="WP_252114376.1">
    <property type="nucleotide sequence ID" value="NZ_JAMSHT010000001.1"/>
</dbReference>
<name>A0A9X2J244_9SPHN</name>
<comment type="caution">
    <text evidence="3">The sequence shown here is derived from an EMBL/GenBank/DDBJ whole genome shotgun (WGS) entry which is preliminary data.</text>
</comment>
<evidence type="ECO:0000313" key="4">
    <source>
        <dbReference type="Proteomes" id="UP001155128"/>
    </source>
</evidence>
<protein>
    <submittedName>
        <fullName evidence="3">Alpha/beta hydrolase</fullName>
    </submittedName>
</protein>
<reference evidence="3" key="1">
    <citation type="submission" date="2022-06" db="EMBL/GenBank/DDBJ databases">
        <title>Sphingomicrobium sedimins sp. nov., a marine bacterium isolated from tidal flat.</title>
        <authorList>
            <person name="Kim C.-H."/>
            <person name="Yoo Y."/>
            <person name="Kim J.-J."/>
        </authorList>
    </citation>
    <scope>NUCLEOTIDE SEQUENCE</scope>
    <source>
        <strain evidence="3">GRR-S6-50</strain>
    </source>
</reference>
<dbReference type="InterPro" id="IPR029058">
    <property type="entry name" value="AB_hydrolase_fold"/>
</dbReference>
<proteinExistence type="predicted"/>
<dbReference type="PANTHER" id="PTHR43194:SF2">
    <property type="entry name" value="PEROXISOMAL MEMBRANE PROTEIN LPX1"/>
    <property type="match status" value="1"/>
</dbReference>
<sequence>MQPIAMIAAALAATATPLPAFAETHPTFSAEDATPDRFSVEVLGEGDEDVILIPGLLSPRSVWEGQVDTLLASGARVHLVQVDGFGDTDPGKNAEGPVLPFLVSDIAKYIETNGLGTARIVGHSMGGFTALNLALDKPWLVEEIMIVDSLPFFSVLMGMETPEAAEGMAAGMRDMMVAQASMDLPAPDCDAPSMQAQSMAVTKAAQCKVDAYTASADLAVGGNLMYDIMTTDLRPRLAELEVPVTMLYPIAEPLSAEMAAGIYPVQYEGTPDITFVPVEGARHFIMLDQPDQMNAALLAFLADD</sequence>
<feature type="chain" id="PRO_5040911346" evidence="1">
    <location>
        <begin position="23"/>
        <end position="304"/>
    </location>
</feature>
<dbReference type="PRINTS" id="PR00412">
    <property type="entry name" value="EPOXHYDRLASE"/>
</dbReference>
<dbReference type="AlphaFoldDB" id="A0A9X2J244"/>
<dbReference type="PRINTS" id="PR00111">
    <property type="entry name" value="ABHYDROLASE"/>
</dbReference>
<keyword evidence="1" id="KW-0732">Signal</keyword>
<keyword evidence="4" id="KW-1185">Reference proteome</keyword>
<dbReference type="SUPFAM" id="SSF53474">
    <property type="entry name" value="alpha/beta-Hydrolases"/>
    <property type="match status" value="1"/>
</dbReference>